<protein>
    <submittedName>
        <fullName evidence="11">ABC transporter permease</fullName>
    </submittedName>
</protein>
<gene>
    <name evidence="11" type="ORF">IAI60_16410</name>
</gene>
<evidence type="ECO:0000256" key="5">
    <source>
        <dbReference type="ARBA" id="ARBA00022856"/>
    </source>
</evidence>
<feature type="transmembrane region" description="Helical" evidence="9">
    <location>
        <begin position="272"/>
        <end position="293"/>
    </location>
</feature>
<evidence type="ECO:0000256" key="1">
    <source>
        <dbReference type="ARBA" id="ARBA00004651"/>
    </source>
</evidence>
<keyword evidence="12" id="KW-1185">Reference proteome</keyword>
<dbReference type="SUPFAM" id="SSF161098">
    <property type="entry name" value="MetI-like"/>
    <property type="match status" value="1"/>
</dbReference>
<dbReference type="InterPro" id="IPR050366">
    <property type="entry name" value="BP-dependent_transpt_permease"/>
</dbReference>
<keyword evidence="6" id="KW-0653">Protein transport</keyword>
<dbReference type="InterPro" id="IPR035906">
    <property type="entry name" value="MetI-like_sf"/>
</dbReference>
<feature type="transmembrane region" description="Helical" evidence="9">
    <location>
        <begin position="211"/>
        <end position="236"/>
    </location>
</feature>
<comment type="subcellular location">
    <subcellularLocation>
        <location evidence="1 9">Cell membrane</location>
        <topology evidence="1 9">Multi-pass membrane protein</topology>
    </subcellularLocation>
</comment>
<feature type="transmembrane region" description="Helical" evidence="9">
    <location>
        <begin position="36"/>
        <end position="58"/>
    </location>
</feature>
<evidence type="ECO:0000256" key="7">
    <source>
        <dbReference type="ARBA" id="ARBA00022989"/>
    </source>
</evidence>
<accession>A0ABS3KFI4</accession>
<keyword evidence="5" id="KW-0571">Peptide transport</keyword>
<organism evidence="11 12">
    <name type="scientific">Roseomonas marmotae</name>
    <dbReference type="NCBI Taxonomy" id="2768161"/>
    <lineage>
        <taxon>Bacteria</taxon>
        <taxon>Pseudomonadati</taxon>
        <taxon>Pseudomonadota</taxon>
        <taxon>Alphaproteobacteria</taxon>
        <taxon>Acetobacterales</taxon>
        <taxon>Roseomonadaceae</taxon>
        <taxon>Roseomonas</taxon>
    </lineage>
</organism>
<proteinExistence type="inferred from homology"/>
<dbReference type="Pfam" id="PF12911">
    <property type="entry name" value="OppC_N"/>
    <property type="match status" value="1"/>
</dbReference>
<dbReference type="InterPro" id="IPR000515">
    <property type="entry name" value="MetI-like"/>
</dbReference>
<keyword evidence="3" id="KW-1003">Cell membrane</keyword>
<name>A0ABS3KFI4_9PROT</name>
<dbReference type="PROSITE" id="PS50928">
    <property type="entry name" value="ABC_TM1"/>
    <property type="match status" value="1"/>
</dbReference>
<comment type="similarity">
    <text evidence="9">Belongs to the binding-protein-dependent transport system permease family.</text>
</comment>
<evidence type="ECO:0000256" key="3">
    <source>
        <dbReference type="ARBA" id="ARBA00022475"/>
    </source>
</evidence>
<keyword evidence="2 9" id="KW-0813">Transport</keyword>
<dbReference type="InterPro" id="IPR025966">
    <property type="entry name" value="OppC_N"/>
</dbReference>
<reference evidence="11 12" key="1">
    <citation type="submission" date="2020-09" db="EMBL/GenBank/DDBJ databases">
        <title>Roseomonas.</title>
        <authorList>
            <person name="Zhu W."/>
        </authorList>
    </citation>
    <scope>NUCLEOTIDE SEQUENCE [LARGE SCALE GENOMIC DNA]</scope>
    <source>
        <strain evidence="11 12">1311</strain>
    </source>
</reference>
<keyword evidence="7 9" id="KW-1133">Transmembrane helix</keyword>
<keyword evidence="4 9" id="KW-0812">Transmembrane</keyword>
<dbReference type="Gene3D" id="1.10.3720.10">
    <property type="entry name" value="MetI-like"/>
    <property type="match status" value="1"/>
</dbReference>
<feature type="transmembrane region" description="Helical" evidence="9">
    <location>
        <begin position="106"/>
        <end position="130"/>
    </location>
</feature>
<keyword evidence="8 9" id="KW-0472">Membrane</keyword>
<evidence type="ECO:0000256" key="6">
    <source>
        <dbReference type="ARBA" id="ARBA00022927"/>
    </source>
</evidence>
<dbReference type="Proteomes" id="UP001518990">
    <property type="component" value="Unassembled WGS sequence"/>
</dbReference>
<dbReference type="PANTHER" id="PTHR43386:SF1">
    <property type="entry name" value="D,D-DIPEPTIDE TRANSPORT SYSTEM PERMEASE PROTEIN DDPC-RELATED"/>
    <property type="match status" value="1"/>
</dbReference>
<sequence>MAVAEVSAVTTAAPATRAPRHGAWSAFTQQLLHDPYALVGVSIYIAYIIVGLCADWLAPYDPMEILFTPEGGLAASLPPSAEHWLGTTNLGRDIFSQLVMGTRPSLIVGLSAAVAVAVIGTVVGLLSGYFGGGLDQVLMRLTDIVIGLPFLPFVIVVTALLGPQLQNIVFAVAIMLWPNAARVIRSQVLTLSQRQFVEAARVTGASEWRILFVHVAPSVLPFSALYGAFAVGWAILTQASISFLGFGDSDTISWGTMLQDAYASQALDRGQYAWFMPAGLCIVLVVLAGFLVSRGYEELLFPKLRDGK</sequence>
<evidence type="ECO:0000313" key="11">
    <source>
        <dbReference type="EMBL" id="MBO1076200.1"/>
    </source>
</evidence>
<evidence type="ECO:0000256" key="8">
    <source>
        <dbReference type="ARBA" id="ARBA00023136"/>
    </source>
</evidence>
<dbReference type="PANTHER" id="PTHR43386">
    <property type="entry name" value="OLIGOPEPTIDE TRANSPORT SYSTEM PERMEASE PROTEIN APPC"/>
    <property type="match status" value="1"/>
</dbReference>
<evidence type="ECO:0000256" key="9">
    <source>
        <dbReference type="RuleBase" id="RU363032"/>
    </source>
</evidence>
<feature type="domain" description="ABC transmembrane type-1" evidence="10">
    <location>
        <begin position="102"/>
        <end position="293"/>
    </location>
</feature>
<evidence type="ECO:0000313" key="12">
    <source>
        <dbReference type="Proteomes" id="UP001518990"/>
    </source>
</evidence>
<evidence type="ECO:0000259" key="10">
    <source>
        <dbReference type="PROSITE" id="PS50928"/>
    </source>
</evidence>
<feature type="transmembrane region" description="Helical" evidence="9">
    <location>
        <begin position="150"/>
        <end position="177"/>
    </location>
</feature>
<evidence type="ECO:0000256" key="2">
    <source>
        <dbReference type="ARBA" id="ARBA00022448"/>
    </source>
</evidence>
<dbReference type="Pfam" id="PF00528">
    <property type="entry name" value="BPD_transp_1"/>
    <property type="match status" value="1"/>
</dbReference>
<comment type="caution">
    <text evidence="11">The sequence shown here is derived from an EMBL/GenBank/DDBJ whole genome shotgun (WGS) entry which is preliminary data.</text>
</comment>
<evidence type="ECO:0000256" key="4">
    <source>
        <dbReference type="ARBA" id="ARBA00022692"/>
    </source>
</evidence>
<dbReference type="EMBL" id="JACTNF010000018">
    <property type="protein sequence ID" value="MBO1076200.1"/>
    <property type="molecule type" value="Genomic_DNA"/>
</dbReference>
<dbReference type="RefSeq" id="WP_208776290.1">
    <property type="nucleotide sequence ID" value="NZ_CP061095.1"/>
</dbReference>
<dbReference type="CDD" id="cd06261">
    <property type="entry name" value="TM_PBP2"/>
    <property type="match status" value="1"/>
</dbReference>